<evidence type="ECO:0000313" key="12">
    <source>
        <dbReference type="EMBL" id="MDT6973920.1"/>
    </source>
</evidence>
<keyword evidence="9 10" id="KW-0324">Glycolysis</keyword>
<dbReference type="HAMAP" id="MF_00145">
    <property type="entry name" value="Phosphoglyc_kinase"/>
    <property type="match status" value="1"/>
</dbReference>
<feature type="binding site" evidence="10">
    <location>
        <position position="302"/>
    </location>
    <ligand>
        <name>ATP</name>
        <dbReference type="ChEBI" id="CHEBI:30616"/>
    </ligand>
</feature>
<reference evidence="12 13" key="1">
    <citation type="submission" date="2023-05" db="EMBL/GenBank/DDBJ databases">
        <title>Streptomyces fuscus sp. nov., a brown-black pigment producing actinomyces isolated from dry sand of Sea duck farm.</title>
        <authorList>
            <person name="Xie J."/>
            <person name="Shen N."/>
        </authorList>
    </citation>
    <scope>NUCLEOTIDE SEQUENCE [LARGE SCALE GENOMIC DNA]</scope>
    <source>
        <strain evidence="12 13">CGMCC 4.1883</strain>
    </source>
</reference>
<keyword evidence="5 10" id="KW-0808">Transferase</keyword>
<evidence type="ECO:0000256" key="4">
    <source>
        <dbReference type="ARBA" id="ARBA00016471"/>
    </source>
</evidence>
<keyword evidence="6 10" id="KW-0547">Nucleotide-binding</keyword>
<dbReference type="PANTHER" id="PTHR11406:SF23">
    <property type="entry name" value="PHOSPHOGLYCERATE KINASE 1, CHLOROPLASTIC-RELATED"/>
    <property type="match status" value="1"/>
</dbReference>
<evidence type="ECO:0000256" key="3">
    <source>
        <dbReference type="ARBA" id="ARBA00013061"/>
    </source>
</evidence>
<feature type="binding site" evidence="10">
    <location>
        <position position="206"/>
    </location>
    <ligand>
        <name>ATP</name>
        <dbReference type="ChEBI" id="CHEBI:30616"/>
    </ligand>
</feature>
<evidence type="ECO:0000256" key="6">
    <source>
        <dbReference type="ARBA" id="ARBA00022741"/>
    </source>
</evidence>
<dbReference type="RefSeq" id="WP_161231988.1">
    <property type="nucleotide sequence ID" value="NZ_BAAAGV010000216.1"/>
</dbReference>
<evidence type="ECO:0000256" key="10">
    <source>
        <dbReference type="HAMAP-Rule" id="MF_00145"/>
    </source>
</evidence>
<dbReference type="PRINTS" id="PR00477">
    <property type="entry name" value="PHGLYCKINASE"/>
</dbReference>
<proteinExistence type="inferred from homology"/>
<evidence type="ECO:0000256" key="11">
    <source>
        <dbReference type="RuleBase" id="RU000532"/>
    </source>
</evidence>
<dbReference type="InterPro" id="IPR015911">
    <property type="entry name" value="Phosphoglycerate_kinase_CS"/>
</dbReference>
<dbReference type="PROSITE" id="PS00111">
    <property type="entry name" value="PGLYCERATE_KINASE"/>
    <property type="match status" value="1"/>
</dbReference>
<evidence type="ECO:0000256" key="1">
    <source>
        <dbReference type="ARBA" id="ARBA00000642"/>
    </source>
</evidence>
<name>A0ABU3JFT7_9ACTN</name>
<accession>A0ABU3JFT7</accession>
<evidence type="ECO:0000256" key="7">
    <source>
        <dbReference type="ARBA" id="ARBA00022777"/>
    </source>
</evidence>
<dbReference type="GO" id="GO:0004618">
    <property type="term" value="F:phosphoglycerate kinase activity"/>
    <property type="evidence" value="ECO:0007669"/>
    <property type="project" value="UniProtKB-EC"/>
</dbReference>
<dbReference type="Pfam" id="PF00162">
    <property type="entry name" value="PGK"/>
    <property type="match status" value="1"/>
</dbReference>
<keyword evidence="8 10" id="KW-0067">ATP-binding</keyword>
<dbReference type="SUPFAM" id="SSF53748">
    <property type="entry name" value="Phosphoglycerate kinase"/>
    <property type="match status" value="1"/>
</dbReference>
<dbReference type="PANTHER" id="PTHR11406">
    <property type="entry name" value="PHOSPHOGLYCERATE KINASE"/>
    <property type="match status" value="1"/>
</dbReference>
<evidence type="ECO:0000256" key="9">
    <source>
        <dbReference type="ARBA" id="ARBA00023152"/>
    </source>
</evidence>
<sequence length="403" mass="41853">MKTIDELLSEGVAGKRVFVRADLNVPLDGTAITDDGRIRAVLPTVKALADAGARVVVASHLGRPKGAPDPAFSLAPAATRLGELLGADVAFATDTVGESASSTVAELADGQVAVVENLRFNAGETSKDDAERGAFADQLAALADVYVGDGFGAVHRKHASVFDLPARLPHYAGYLIATEVGVLRKLTDDVKRPYVVALGGAKVSDKLAVIDQLLGKADRILIGGGMAYTFLKAKGYEIGSSLVQEDQIPVVQEYLERAEKSGVELVLPVDTLVADEFPDMKAKTPGNPENVAADAIPAGKMGLDIGPETRKLYASKLADAATVFWNGPMGVFEHPDYAEGTKAVAQALLDSPGFTVVGGGDSAAAVRTLGFDEQAFGHISTGGGASLEYLEGKTLPGLAALED</sequence>
<evidence type="ECO:0000256" key="2">
    <source>
        <dbReference type="ARBA" id="ARBA00004838"/>
    </source>
</evidence>
<dbReference type="InterPro" id="IPR001576">
    <property type="entry name" value="Phosphoglycerate_kinase"/>
</dbReference>
<dbReference type="InterPro" id="IPR036043">
    <property type="entry name" value="Phosphoglycerate_kinase_sf"/>
</dbReference>
<feature type="binding site" evidence="10">
    <location>
        <position position="119"/>
    </location>
    <ligand>
        <name>substrate</name>
    </ligand>
</feature>
<comment type="similarity">
    <text evidence="10 11">Belongs to the phosphoglycerate kinase family.</text>
</comment>
<dbReference type="Proteomes" id="UP001257895">
    <property type="component" value="Unassembled WGS sequence"/>
</dbReference>
<dbReference type="InterPro" id="IPR015824">
    <property type="entry name" value="Phosphoglycerate_kinase_N"/>
</dbReference>
<keyword evidence="10" id="KW-0963">Cytoplasm</keyword>
<evidence type="ECO:0000256" key="5">
    <source>
        <dbReference type="ARBA" id="ARBA00022679"/>
    </source>
</evidence>
<feature type="binding site" evidence="10">
    <location>
        <begin position="22"/>
        <end position="24"/>
    </location>
    <ligand>
        <name>substrate</name>
    </ligand>
</feature>
<dbReference type="PIRSF" id="PIRSF000724">
    <property type="entry name" value="Pgk"/>
    <property type="match status" value="1"/>
</dbReference>
<feature type="binding site" evidence="10">
    <location>
        <position position="156"/>
    </location>
    <ligand>
        <name>substrate</name>
    </ligand>
</feature>
<keyword evidence="13" id="KW-1185">Reference proteome</keyword>
<evidence type="ECO:0000256" key="8">
    <source>
        <dbReference type="ARBA" id="ARBA00022840"/>
    </source>
</evidence>
<dbReference type="EMBL" id="JASKMB010000037">
    <property type="protein sequence ID" value="MDT6973920.1"/>
    <property type="molecule type" value="Genomic_DNA"/>
</dbReference>
<comment type="subcellular location">
    <subcellularLocation>
        <location evidence="10">Cytoplasm</location>
    </subcellularLocation>
</comment>
<comment type="caution">
    <text evidence="12">The sequence shown here is derived from an EMBL/GenBank/DDBJ whole genome shotgun (WGS) entry which is preliminary data.</text>
</comment>
<dbReference type="Gene3D" id="3.40.50.1260">
    <property type="entry name" value="Phosphoglycerate kinase, N-terminal domain"/>
    <property type="match status" value="2"/>
</dbReference>
<gene>
    <name evidence="10" type="primary">pgk</name>
    <name evidence="12" type="ORF">QNO05_29300</name>
</gene>
<comment type="catalytic activity">
    <reaction evidence="1 10 11">
        <text>(2R)-3-phosphoglycerate + ATP = (2R)-3-phospho-glyceroyl phosphate + ADP</text>
        <dbReference type="Rhea" id="RHEA:14801"/>
        <dbReference type="ChEBI" id="CHEBI:30616"/>
        <dbReference type="ChEBI" id="CHEBI:57604"/>
        <dbReference type="ChEBI" id="CHEBI:58272"/>
        <dbReference type="ChEBI" id="CHEBI:456216"/>
        <dbReference type="EC" id="2.7.2.3"/>
    </reaction>
</comment>
<organism evidence="12 13">
    <name type="scientific">Streptomyces thermocarboxydus</name>
    <dbReference type="NCBI Taxonomy" id="59299"/>
    <lineage>
        <taxon>Bacteria</taxon>
        <taxon>Bacillati</taxon>
        <taxon>Actinomycetota</taxon>
        <taxon>Actinomycetes</taxon>
        <taxon>Kitasatosporales</taxon>
        <taxon>Streptomycetaceae</taxon>
        <taxon>Streptomyces</taxon>
    </lineage>
</organism>
<comment type="pathway">
    <text evidence="2 10">Carbohydrate degradation; glycolysis; pyruvate from D-glyceraldehyde 3-phosphate: step 2/5.</text>
</comment>
<feature type="binding site" evidence="10">
    <location>
        <begin position="60"/>
        <end position="63"/>
    </location>
    <ligand>
        <name>substrate</name>
    </ligand>
</feature>
<keyword evidence="7 10" id="KW-0418">Kinase</keyword>
<feature type="binding site" evidence="10">
    <location>
        <begin position="359"/>
        <end position="362"/>
    </location>
    <ligand>
        <name>ATP</name>
        <dbReference type="ChEBI" id="CHEBI:30616"/>
    </ligand>
</feature>
<comment type="subunit">
    <text evidence="10">Monomer.</text>
</comment>
<dbReference type="EC" id="2.7.2.3" evidence="3 10"/>
<feature type="binding site" evidence="10">
    <location>
        <position position="333"/>
    </location>
    <ligand>
        <name>ATP</name>
        <dbReference type="ChEBI" id="CHEBI:30616"/>
    </ligand>
</feature>
<protein>
    <recommendedName>
        <fullName evidence="4 10">Phosphoglycerate kinase</fullName>
        <ecNumber evidence="3 10">2.7.2.3</ecNumber>
    </recommendedName>
</protein>
<feature type="binding site" evidence="10">
    <location>
        <position position="37"/>
    </location>
    <ligand>
        <name>substrate</name>
    </ligand>
</feature>
<evidence type="ECO:0000313" key="13">
    <source>
        <dbReference type="Proteomes" id="UP001257895"/>
    </source>
</evidence>